<dbReference type="AlphaFoldDB" id="A0A2U3B5V6"/>
<reference evidence="1 2" key="1">
    <citation type="submission" date="2018-05" db="EMBL/GenBank/DDBJ databases">
        <title>Vibrio limimaris sp. nov., isolated from marine sediment.</title>
        <authorList>
            <person name="Li C.-M."/>
        </authorList>
    </citation>
    <scope>NUCLEOTIDE SEQUENCE [LARGE SCALE GENOMIC DNA]</scope>
    <source>
        <strain evidence="1 2">E4404</strain>
    </source>
</reference>
<organism evidence="1 2">
    <name type="scientific">Vibrio albus</name>
    <dbReference type="NCBI Taxonomy" id="2200953"/>
    <lineage>
        <taxon>Bacteria</taxon>
        <taxon>Pseudomonadati</taxon>
        <taxon>Pseudomonadota</taxon>
        <taxon>Gammaproteobacteria</taxon>
        <taxon>Vibrionales</taxon>
        <taxon>Vibrionaceae</taxon>
        <taxon>Vibrio</taxon>
    </lineage>
</organism>
<evidence type="ECO:0000313" key="2">
    <source>
        <dbReference type="Proteomes" id="UP000245362"/>
    </source>
</evidence>
<dbReference type="RefSeq" id="WP_109320981.1">
    <property type="nucleotide sequence ID" value="NZ_QFWT01000011.1"/>
</dbReference>
<protein>
    <submittedName>
        <fullName evidence="1">Uncharacterized protein</fullName>
    </submittedName>
</protein>
<dbReference type="Proteomes" id="UP000245362">
    <property type="component" value="Unassembled WGS sequence"/>
</dbReference>
<proteinExistence type="predicted"/>
<keyword evidence="2" id="KW-1185">Reference proteome</keyword>
<comment type="caution">
    <text evidence="1">The sequence shown here is derived from an EMBL/GenBank/DDBJ whole genome shotgun (WGS) entry which is preliminary data.</text>
</comment>
<name>A0A2U3B5V6_9VIBR</name>
<evidence type="ECO:0000313" key="1">
    <source>
        <dbReference type="EMBL" id="PWI32152.1"/>
    </source>
</evidence>
<gene>
    <name evidence="1" type="ORF">DI392_17480</name>
</gene>
<accession>A0A2U3B5V6</accession>
<sequence>MMDVNENNSKRTVIVVHPAEQPDSTRRPAQAFSNTQDALDYAHEGDDLLAVYEDGTVYSSFRGVDHGASWGESIAESFLYSGLELDKPKILDMCFHEDVEASKAFVGVLVDYVIECHAEREAEL</sequence>
<dbReference type="EMBL" id="QFWT01000011">
    <property type="protein sequence ID" value="PWI32152.1"/>
    <property type="molecule type" value="Genomic_DNA"/>
</dbReference>